<feature type="compositionally biased region" description="Polar residues" evidence="1">
    <location>
        <begin position="492"/>
        <end position="506"/>
    </location>
</feature>
<evidence type="ECO:0000313" key="2">
    <source>
        <dbReference type="EMBL" id="KAH8080282.1"/>
    </source>
</evidence>
<feature type="compositionally biased region" description="Low complexity" evidence="1">
    <location>
        <begin position="172"/>
        <end position="183"/>
    </location>
</feature>
<comment type="caution">
    <text evidence="2">The sequence shown here is derived from an EMBL/GenBank/DDBJ whole genome shotgun (WGS) entry which is preliminary data.</text>
</comment>
<feature type="region of interest" description="Disordered" evidence="1">
    <location>
        <begin position="1"/>
        <end position="70"/>
    </location>
</feature>
<feature type="region of interest" description="Disordered" evidence="1">
    <location>
        <begin position="82"/>
        <end position="380"/>
    </location>
</feature>
<accession>A0A8K0UFF7</accession>
<evidence type="ECO:0000256" key="1">
    <source>
        <dbReference type="SAM" id="MobiDB-lite"/>
    </source>
</evidence>
<dbReference type="OrthoDB" id="5599613at2759"/>
<name>A0A8K0UFF7_9AGAR</name>
<organism evidence="2 3">
    <name type="scientific">Cristinia sonorae</name>
    <dbReference type="NCBI Taxonomy" id="1940300"/>
    <lineage>
        <taxon>Eukaryota</taxon>
        <taxon>Fungi</taxon>
        <taxon>Dikarya</taxon>
        <taxon>Basidiomycota</taxon>
        <taxon>Agaricomycotina</taxon>
        <taxon>Agaricomycetes</taxon>
        <taxon>Agaricomycetidae</taxon>
        <taxon>Agaricales</taxon>
        <taxon>Pleurotineae</taxon>
        <taxon>Stephanosporaceae</taxon>
        <taxon>Cristinia</taxon>
    </lineage>
</organism>
<feature type="compositionally biased region" description="Polar residues" evidence="1">
    <location>
        <begin position="446"/>
        <end position="455"/>
    </location>
</feature>
<proteinExistence type="predicted"/>
<feature type="region of interest" description="Disordered" evidence="1">
    <location>
        <begin position="541"/>
        <end position="560"/>
    </location>
</feature>
<dbReference type="Proteomes" id="UP000813824">
    <property type="component" value="Unassembled WGS sequence"/>
</dbReference>
<sequence length="1059" mass="114838">MSKTTKKPVKGNKKLTDYFVRSSVTSSPPSSSPLRSQATTSSHTITPSHKVHAPSTSEMQRKTLRERDISLAQKSAILSSLNTAGQLSASSGKANNPMAKRKTHPSDAELVAATKGSKPRATSPLTAKTTVRRPPLSTRSLKRKLKLDSDSDIPDIEMVPYPPSFGAMADAGPSSRRSSSGPPSSLPPVTPKDQHLSLPSDDAASMAFAAPSKRARLSPPAIIDTAVSGNEADTEDVIPSSQSDEHELIFPEQVEKDPEQTRMEVDRRIQNTDPKGNDSMDDFQPPDIPMDVDPVTSGSITLASSSTASSASTSTPPDFSDSQTSEAEADVHLLAKPLSSASQREPPETQDADLFALPSDTRSSTPPLTDEAPILPATPLALDSKTKTRLMIEQIRAGVEAARHSSPSEGVPEIADELSSSDDEDLLSGNIFSKLRNRKPSPVPSSPLTRKSTSPEPEPVTDAGRYSLRKRSPVAGPSTETSYAPNKLPRLVSSSQKPRYASSSKNPLDALLREKKTAEKRGGGSEVLAAAEAVVAEAKAMKKTKAKGKGKRKTDDASDQDEVMRFVNGQYISEDDDDDDDMDLGDVDCERILGDKGKDVGKIIRKDREGDAAEQRRARPVRGVPLWAPVPLRVTVGRKGANRKIHLPPLPIYQEDIEASPFLTCLNAAASRSDISRIALMLRPESFTLIAHRYCASLFPWLFDLAFKATDHMAIFSIFRTLECIPNHCERNEITLTHEQLVSSLIRIGAKTEALPAVHLDEIPKELMNEERRDLLLTRMVSLLVTLARKRCLAIAQIPDMILLLLSIVLDVATPFEVQHEVIGGIDLILACVEETDEGGLLESRIASSIYERMDELEAINKAYLVSFLNRASPQNARIARWLAHASLSKLGNQPAVPYSALPPLRPLVPLLSPAVGSMAAFDILGNVHTDDYFENLGYYVELLSVALSDIDGYVQLEPVSSVAFRGLSAPDSPRNGGAESPATELEQIKTLLDKLHGRITDTRAAHLERSRVKAALQQLSFRVHYQRQAAIRAAASAGSGKPRNLRGYFTATPTPVSI</sequence>
<keyword evidence="3" id="KW-1185">Reference proteome</keyword>
<evidence type="ECO:0000313" key="3">
    <source>
        <dbReference type="Proteomes" id="UP000813824"/>
    </source>
</evidence>
<feature type="compositionally biased region" description="Low complexity" evidence="1">
    <location>
        <begin position="296"/>
        <end position="325"/>
    </location>
</feature>
<feature type="compositionally biased region" description="Basic residues" evidence="1">
    <location>
        <begin position="541"/>
        <end position="552"/>
    </location>
</feature>
<protein>
    <submittedName>
        <fullName evidence="2">Uncharacterized protein</fullName>
    </submittedName>
</protein>
<feature type="region of interest" description="Disordered" evidence="1">
    <location>
        <begin position="1037"/>
        <end position="1059"/>
    </location>
</feature>
<reference evidence="2" key="1">
    <citation type="journal article" date="2021" name="New Phytol.">
        <title>Evolutionary innovations through gain and loss of genes in the ectomycorrhizal Boletales.</title>
        <authorList>
            <person name="Wu G."/>
            <person name="Miyauchi S."/>
            <person name="Morin E."/>
            <person name="Kuo A."/>
            <person name="Drula E."/>
            <person name="Varga T."/>
            <person name="Kohler A."/>
            <person name="Feng B."/>
            <person name="Cao Y."/>
            <person name="Lipzen A."/>
            <person name="Daum C."/>
            <person name="Hundley H."/>
            <person name="Pangilinan J."/>
            <person name="Johnson J."/>
            <person name="Barry K."/>
            <person name="LaButti K."/>
            <person name="Ng V."/>
            <person name="Ahrendt S."/>
            <person name="Min B."/>
            <person name="Choi I.G."/>
            <person name="Park H."/>
            <person name="Plett J.M."/>
            <person name="Magnuson J."/>
            <person name="Spatafora J.W."/>
            <person name="Nagy L.G."/>
            <person name="Henrissat B."/>
            <person name="Grigoriev I.V."/>
            <person name="Yang Z.L."/>
            <person name="Xu J."/>
            <person name="Martin F.M."/>
        </authorList>
    </citation>
    <scope>NUCLEOTIDE SEQUENCE</scope>
    <source>
        <strain evidence="2">KKN 215</strain>
    </source>
</reference>
<feature type="compositionally biased region" description="Basic and acidic residues" evidence="1">
    <location>
        <begin position="243"/>
        <end position="278"/>
    </location>
</feature>
<feature type="compositionally biased region" description="Polar residues" evidence="1">
    <location>
        <begin position="37"/>
        <end position="47"/>
    </location>
</feature>
<feature type="compositionally biased region" description="Basic and acidic residues" evidence="1">
    <location>
        <begin position="511"/>
        <end position="523"/>
    </location>
</feature>
<feature type="compositionally biased region" description="Polar residues" evidence="1">
    <location>
        <begin position="82"/>
        <end position="94"/>
    </location>
</feature>
<feature type="region of interest" description="Disordered" evidence="1">
    <location>
        <begin position="398"/>
        <end position="528"/>
    </location>
</feature>
<feature type="compositionally biased region" description="Acidic residues" evidence="1">
    <location>
        <begin position="414"/>
        <end position="426"/>
    </location>
</feature>
<dbReference type="AlphaFoldDB" id="A0A8K0UFF7"/>
<gene>
    <name evidence="2" type="ORF">BXZ70DRAFT_642181</name>
</gene>
<feature type="compositionally biased region" description="Basic residues" evidence="1">
    <location>
        <begin position="1"/>
        <end position="13"/>
    </location>
</feature>
<feature type="compositionally biased region" description="Low complexity" evidence="1">
    <location>
        <begin position="22"/>
        <end position="36"/>
    </location>
</feature>
<dbReference type="EMBL" id="JAEVFJ010000054">
    <property type="protein sequence ID" value="KAH8080282.1"/>
    <property type="molecule type" value="Genomic_DNA"/>
</dbReference>
<feature type="compositionally biased region" description="Basic and acidic residues" evidence="1">
    <location>
        <begin position="59"/>
        <end position="69"/>
    </location>
</feature>